<dbReference type="PRINTS" id="PR00420">
    <property type="entry name" value="RNGMNOXGNASE"/>
</dbReference>
<accession>A0A2S9YRA0</accession>
<evidence type="ECO:0000256" key="2">
    <source>
        <dbReference type="ARBA" id="ARBA00022746"/>
    </source>
</evidence>
<name>A0A2S9YRA0_9BACT</name>
<evidence type="ECO:0000256" key="3">
    <source>
        <dbReference type="ARBA" id="ARBA00023027"/>
    </source>
</evidence>
<comment type="similarity">
    <text evidence="1">Belongs to the lycopene cyclase family.</text>
</comment>
<dbReference type="InterPro" id="IPR010108">
    <property type="entry name" value="Lycopene_cyclase_b/e"/>
</dbReference>
<dbReference type="GO" id="GO:0016860">
    <property type="term" value="F:intramolecular oxidoreductase activity"/>
    <property type="evidence" value="ECO:0007669"/>
    <property type="project" value="UniProtKB-ARBA"/>
</dbReference>
<dbReference type="GO" id="GO:0016117">
    <property type="term" value="P:carotenoid biosynthetic process"/>
    <property type="evidence" value="ECO:0007669"/>
    <property type="project" value="UniProtKB-KW"/>
</dbReference>
<dbReference type="PANTHER" id="PTHR39757:SF5">
    <property type="entry name" value="OS02G0190600 PROTEIN"/>
    <property type="match status" value="1"/>
</dbReference>
<evidence type="ECO:0000256" key="1">
    <source>
        <dbReference type="ARBA" id="ARBA00006599"/>
    </source>
</evidence>
<proteinExistence type="inferred from homology"/>
<dbReference type="EC" id="5.5.1.19" evidence="4"/>
<gene>
    <name evidence="4" type="primary">crtL</name>
    <name evidence="4" type="ORF">ENSA7_26030</name>
</gene>
<evidence type="ECO:0000313" key="4">
    <source>
        <dbReference type="EMBL" id="PRQ07613.1"/>
    </source>
</evidence>
<dbReference type="SUPFAM" id="SSF51905">
    <property type="entry name" value="FAD/NAD(P)-binding domain"/>
    <property type="match status" value="1"/>
</dbReference>
<dbReference type="InterPro" id="IPR036188">
    <property type="entry name" value="FAD/NAD-bd_sf"/>
</dbReference>
<keyword evidence="2" id="KW-0125">Carotenoid biosynthesis</keyword>
<dbReference type="Gene3D" id="3.50.50.60">
    <property type="entry name" value="FAD/NAD(P)-binding domain"/>
    <property type="match status" value="1"/>
</dbReference>
<dbReference type="GO" id="GO:0016705">
    <property type="term" value="F:oxidoreductase activity, acting on paired donors, with incorporation or reduction of molecular oxygen"/>
    <property type="evidence" value="ECO:0007669"/>
    <property type="project" value="InterPro"/>
</dbReference>
<protein>
    <submittedName>
        <fullName evidence="4">Lycopene beta cyclase</fullName>
        <ecNumber evidence="4">5.5.1.19</ecNumber>
    </submittedName>
</protein>
<dbReference type="Pfam" id="PF05834">
    <property type="entry name" value="Lycopene_cycl"/>
    <property type="match status" value="1"/>
</dbReference>
<keyword evidence="4" id="KW-0413">Isomerase</keyword>
<dbReference type="NCBIfam" id="TIGR01790">
    <property type="entry name" value="carotene-cycl"/>
    <property type="match status" value="1"/>
</dbReference>
<comment type="caution">
    <text evidence="4">The sequence shown here is derived from an EMBL/GenBank/DDBJ whole genome shotgun (WGS) entry which is preliminary data.</text>
</comment>
<reference evidence="4 5" key="1">
    <citation type="submission" date="2018-03" db="EMBL/GenBank/DDBJ databases">
        <title>Draft Genome Sequences of the Obligatory Marine Myxobacteria Enhygromyxa salina SWB007.</title>
        <authorList>
            <person name="Poehlein A."/>
            <person name="Moghaddam J.A."/>
            <person name="Harms H."/>
            <person name="Alanjari M."/>
            <person name="Koenig G.M."/>
            <person name="Daniel R."/>
            <person name="Schaeberle T.F."/>
        </authorList>
    </citation>
    <scope>NUCLEOTIDE SEQUENCE [LARGE SCALE GENOMIC DNA]</scope>
    <source>
        <strain evidence="4 5">SWB007</strain>
    </source>
</reference>
<dbReference type="EMBL" id="PVNL01000051">
    <property type="protein sequence ID" value="PRQ07613.1"/>
    <property type="molecule type" value="Genomic_DNA"/>
</dbReference>
<evidence type="ECO:0000313" key="5">
    <source>
        <dbReference type="Proteomes" id="UP000238823"/>
    </source>
</evidence>
<dbReference type="Proteomes" id="UP000238823">
    <property type="component" value="Unassembled WGS sequence"/>
</dbReference>
<organism evidence="4 5">
    <name type="scientific">Enhygromyxa salina</name>
    <dbReference type="NCBI Taxonomy" id="215803"/>
    <lineage>
        <taxon>Bacteria</taxon>
        <taxon>Pseudomonadati</taxon>
        <taxon>Myxococcota</taxon>
        <taxon>Polyangia</taxon>
        <taxon>Nannocystales</taxon>
        <taxon>Nannocystaceae</taxon>
        <taxon>Enhygromyxa</taxon>
    </lineage>
</organism>
<dbReference type="PANTHER" id="PTHR39757">
    <property type="match status" value="1"/>
</dbReference>
<dbReference type="AlphaFoldDB" id="A0A2S9YRA0"/>
<keyword evidence="3" id="KW-0520">NAD</keyword>
<sequence length="481" mass="52639">MQAPFVDWLTLGSELFFQLSSGRLLTHLEVSPELRTDAAPLAWAARPVHARGVRAADRSSATTIAATQLWIVGAGPAGLALAEACVARGVRVSVLAPDPRAAWRPNYAMWLDDATSLGVEPYLAHRWPGTTARFAAGPRPLDRGYALLDDRRWQLESLARIERAGGSIVAGTLAAIDHDDEGVQLDCDDGQRLRGQLVVDATGHGSRFVALEAGPAPAYQVAWGEQWAVEKELELDRATFMDWSSTGAAESDESLPPTFCYALPLARDRLFAEETVLAARLDHAPASYFPALRRRLDRRLELQGVGRIGEPLELERCVIPMGAALPRADQRTLAFGGAASMVHPATGYLLTTVLRRRARVADAIATELGHWVSPGGPSRRIWQAIWTPAEVRAWRLYSFGLEIICALDRAALDRFFAEFFELPDHCWRGFVSGTAPTPELMATMLRYFASVPAPIRARLGSALFGREGLRMLRGFGGLQRS</sequence>